<dbReference type="PIRSF" id="PIRSF000456">
    <property type="entry name" value="UDP-GlcNAc_acltr"/>
    <property type="match status" value="1"/>
</dbReference>
<gene>
    <name evidence="6 8" type="primary">lpxA</name>
    <name evidence="8" type="ORF">V6X64_03995</name>
</gene>
<keyword evidence="9" id="KW-1185">Reference proteome</keyword>
<dbReference type="NCBIfam" id="TIGR01852">
    <property type="entry name" value="lipid_A_lpxA"/>
    <property type="match status" value="1"/>
</dbReference>
<name>A0ABV3S9Z6_9GAMM</name>
<keyword evidence="1 6" id="KW-0444">Lipid biosynthesis</keyword>
<dbReference type="InterPro" id="IPR001451">
    <property type="entry name" value="Hexapep"/>
</dbReference>
<dbReference type="InterPro" id="IPR037157">
    <property type="entry name" value="Acetyltransf_C_sf"/>
</dbReference>
<evidence type="ECO:0000256" key="1">
    <source>
        <dbReference type="ARBA" id="ARBA00022516"/>
    </source>
</evidence>
<keyword evidence="4 6" id="KW-0443">Lipid metabolism</keyword>
<dbReference type="EMBL" id="JBAKFJ010000001">
    <property type="protein sequence ID" value="MEX0386160.1"/>
    <property type="molecule type" value="Genomic_DNA"/>
</dbReference>
<dbReference type="NCBIfam" id="NF003657">
    <property type="entry name" value="PRK05289.1"/>
    <property type="match status" value="1"/>
</dbReference>
<keyword evidence="3 6" id="KW-0808">Transferase</keyword>
<organism evidence="8 9">
    <name type="scientific">Spiribacter onubensis</name>
    <dbReference type="NCBI Taxonomy" id="3122420"/>
    <lineage>
        <taxon>Bacteria</taxon>
        <taxon>Pseudomonadati</taxon>
        <taxon>Pseudomonadota</taxon>
        <taxon>Gammaproteobacteria</taxon>
        <taxon>Chromatiales</taxon>
        <taxon>Ectothiorhodospiraceae</taxon>
        <taxon>Spiribacter</taxon>
    </lineage>
</organism>
<dbReference type="Gene3D" id="2.160.10.10">
    <property type="entry name" value="Hexapeptide repeat proteins"/>
    <property type="match status" value="1"/>
</dbReference>
<evidence type="ECO:0000313" key="9">
    <source>
        <dbReference type="Proteomes" id="UP001556653"/>
    </source>
</evidence>
<dbReference type="GO" id="GO:0008780">
    <property type="term" value="F:acyl-[acyl-carrier-protein]-UDP-N-acetylglucosamine O-acyltransferase activity"/>
    <property type="evidence" value="ECO:0007669"/>
    <property type="project" value="UniProtKB-EC"/>
</dbReference>
<feature type="domain" description="UDP N-acetylglucosamine O-acyltransferase C-terminal" evidence="7">
    <location>
        <begin position="176"/>
        <end position="257"/>
    </location>
</feature>
<dbReference type="CDD" id="cd03351">
    <property type="entry name" value="LbH_UDP-GlcNAc_AT"/>
    <property type="match status" value="1"/>
</dbReference>
<comment type="pathway">
    <text evidence="6">Glycolipid biosynthesis; lipid IV(A) biosynthesis; lipid IV(A) from (3R)-3-hydroxytetradecanoyl-[acyl-carrier-protein] and UDP-N-acetyl-alpha-D-glucosamine: step 1/6.</text>
</comment>
<dbReference type="PANTHER" id="PTHR43480:SF1">
    <property type="entry name" value="ACYL-[ACYL-CARRIER-PROTEIN]--UDP-N-ACETYLGLUCOSAMINE O-ACYLTRANSFERASE, MITOCHONDRIAL-RELATED"/>
    <property type="match status" value="1"/>
</dbReference>
<dbReference type="InterPro" id="IPR010137">
    <property type="entry name" value="Lipid_A_LpxA"/>
</dbReference>
<protein>
    <recommendedName>
        <fullName evidence="6">Acyl-[acyl-carrier-protein]--UDP-N-acetylglucosamine O-acyltransferase</fullName>
        <shortName evidence="6">UDP-N-acetylglucosamine acyltransferase</shortName>
        <ecNumber evidence="6">2.3.1.129</ecNumber>
    </recommendedName>
</protein>
<evidence type="ECO:0000259" key="7">
    <source>
        <dbReference type="Pfam" id="PF13720"/>
    </source>
</evidence>
<dbReference type="Pfam" id="PF00132">
    <property type="entry name" value="Hexapep"/>
    <property type="match status" value="1"/>
</dbReference>
<evidence type="ECO:0000256" key="2">
    <source>
        <dbReference type="ARBA" id="ARBA00022556"/>
    </source>
</evidence>
<evidence type="ECO:0000256" key="6">
    <source>
        <dbReference type="HAMAP-Rule" id="MF_00387"/>
    </source>
</evidence>
<keyword evidence="5 6" id="KW-0012">Acyltransferase</keyword>
<sequence>MTAVHPTAVVDPGAELAADVEVGPYAVIGPGVEVAAGCVIGPHAVIRGPTMIGRGTHIYQFASIGEVPQDKKYAGEDSALEIGRNNTIREFVTINRGTRDGGGVTRIGDENWIMAYVHIAHDCLVGDRVVFANGASLAGHVLVEEGVTLGGFTLVHQFCRLGEGCFTSMGSCIRRDVPPWVMVAGDPAIPHGTNGEGLRRRGFDGEGQRRLRAAYRTLYKRGLRLQEAIEAIAADAADDPVIERFVAFLRESPRGIVR</sequence>
<comment type="catalytic activity">
    <reaction evidence="6">
        <text>a (3R)-hydroxyacyl-[ACP] + UDP-N-acetyl-alpha-D-glucosamine = a UDP-3-O-[(3R)-3-hydroxyacyl]-N-acetyl-alpha-D-glucosamine + holo-[ACP]</text>
        <dbReference type="Rhea" id="RHEA:67812"/>
        <dbReference type="Rhea" id="RHEA-COMP:9685"/>
        <dbReference type="Rhea" id="RHEA-COMP:9945"/>
        <dbReference type="ChEBI" id="CHEBI:57705"/>
        <dbReference type="ChEBI" id="CHEBI:64479"/>
        <dbReference type="ChEBI" id="CHEBI:78827"/>
        <dbReference type="ChEBI" id="CHEBI:173225"/>
        <dbReference type="EC" id="2.3.1.129"/>
    </reaction>
</comment>
<comment type="function">
    <text evidence="6">Involved in the biosynthesis of lipid A, a phosphorylated glycolipid that anchors the lipopolysaccharide to the outer membrane of the cell.</text>
</comment>
<dbReference type="Gene3D" id="1.20.1180.10">
    <property type="entry name" value="Udp N-acetylglucosamine O-acyltransferase, C-terminal domain"/>
    <property type="match status" value="1"/>
</dbReference>
<comment type="similarity">
    <text evidence="6">Belongs to the transferase hexapeptide repeat family. LpxA subfamily.</text>
</comment>
<dbReference type="InterPro" id="IPR029098">
    <property type="entry name" value="Acetyltransf_C"/>
</dbReference>
<dbReference type="Pfam" id="PF13720">
    <property type="entry name" value="Acetyltransf_11"/>
    <property type="match status" value="1"/>
</dbReference>
<comment type="caution">
    <text evidence="8">The sequence shown here is derived from an EMBL/GenBank/DDBJ whole genome shotgun (WGS) entry which is preliminary data.</text>
</comment>
<accession>A0ABV3S9Z6</accession>
<evidence type="ECO:0000256" key="5">
    <source>
        <dbReference type="ARBA" id="ARBA00023315"/>
    </source>
</evidence>
<dbReference type="EC" id="2.3.1.129" evidence="6"/>
<dbReference type="RefSeq" id="WP_367966638.1">
    <property type="nucleotide sequence ID" value="NZ_JBAKFI010000001.1"/>
</dbReference>
<comment type="subcellular location">
    <subcellularLocation>
        <location evidence="6">Cytoplasm</location>
    </subcellularLocation>
</comment>
<evidence type="ECO:0000313" key="8">
    <source>
        <dbReference type="EMBL" id="MEX0386160.1"/>
    </source>
</evidence>
<dbReference type="InterPro" id="IPR011004">
    <property type="entry name" value="Trimer_LpxA-like_sf"/>
</dbReference>
<dbReference type="PANTHER" id="PTHR43480">
    <property type="entry name" value="ACYL-[ACYL-CARRIER-PROTEIN]--UDP-N-ACETYLGLUCOSAMINE O-ACYLTRANSFERASE"/>
    <property type="match status" value="1"/>
</dbReference>
<dbReference type="HAMAP" id="MF_00387">
    <property type="entry name" value="LpxA"/>
    <property type="match status" value="1"/>
</dbReference>
<keyword evidence="2 6" id="KW-0441">Lipid A biosynthesis</keyword>
<evidence type="ECO:0000256" key="4">
    <source>
        <dbReference type="ARBA" id="ARBA00023098"/>
    </source>
</evidence>
<dbReference type="Proteomes" id="UP001556653">
    <property type="component" value="Unassembled WGS sequence"/>
</dbReference>
<evidence type="ECO:0000256" key="3">
    <source>
        <dbReference type="ARBA" id="ARBA00022679"/>
    </source>
</evidence>
<keyword evidence="6" id="KW-0963">Cytoplasm</keyword>
<proteinExistence type="inferred from homology"/>
<keyword evidence="6" id="KW-0677">Repeat</keyword>
<comment type="subunit">
    <text evidence="6">Homotrimer.</text>
</comment>
<dbReference type="SUPFAM" id="SSF51161">
    <property type="entry name" value="Trimeric LpxA-like enzymes"/>
    <property type="match status" value="1"/>
</dbReference>
<reference evidence="8 9" key="1">
    <citation type="submission" date="2024-02" db="EMBL/GenBank/DDBJ databases">
        <title>New especies of Spiribacter isolated from saline water.</title>
        <authorList>
            <person name="Leon M.J."/>
            <person name="De La Haba R."/>
            <person name="Sanchez-Porro C."/>
            <person name="Ventosa A."/>
        </authorList>
    </citation>
    <scope>NUCLEOTIDE SEQUENCE [LARGE SCALE GENOMIC DNA]</scope>
    <source>
        <strain evidence="9">ag22IC4-227</strain>
    </source>
</reference>